<keyword evidence="4" id="KW-0050">Antiport</keyword>
<dbReference type="AlphaFoldDB" id="A0A3N0Z7I6"/>
<comment type="catalytic activity">
    <reaction evidence="13">
        <text>citrate(out) + (S)-malate(in) = citrate(in) + (S)-malate(out)</text>
        <dbReference type="Rhea" id="RHEA:72483"/>
        <dbReference type="ChEBI" id="CHEBI:15589"/>
        <dbReference type="ChEBI" id="CHEBI:16947"/>
    </reaction>
</comment>
<keyword evidence="9" id="KW-0496">Mitochondrion</keyword>
<comment type="subcellular location">
    <subcellularLocation>
        <location evidence="1">Mitochondrion inner membrane</location>
        <topology evidence="1">Multi-pass membrane protein</topology>
    </subcellularLocation>
</comment>
<feature type="region of interest" description="Disordered" evidence="20">
    <location>
        <begin position="216"/>
        <end position="281"/>
    </location>
</feature>
<evidence type="ECO:0000256" key="10">
    <source>
        <dbReference type="ARBA" id="ARBA00023136"/>
    </source>
</evidence>
<keyword evidence="8" id="KW-1133">Transmembrane helix</keyword>
<dbReference type="Gene3D" id="1.50.40.10">
    <property type="entry name" value="Mitochondrial carrier domain"/>
    <property type="match status" value="2"/>
</dbReference>
<accession>A0A3N0Z7I6</accession>
<feature type="signal peptide" evidence="21">
    <location>
        <begin position="1"/>
        <end position="27"/>
    </location>
</feature>
<keyword evidence="23" id="KW-1185">Reference proteome</keyword>
<dbReference type="OrthoDB" id="8926660at2759"/>
<feature type="region of interest" description="Disordered" evidence="20">
    <location>
        <begin position="313"/>
        <end position="338"/>
    </location>
</feature>
<evidence type="ECO:0000256" key="11">
    <source>
        <dbReference type="ARBA" id="ARBA00036042"/>
    </source>
</evidence>
<evidence type="ECO:0000256" key="5">
    <source>
        <dbReference type="ARBA" id="ARBA00022692"/>
    </source>
</evidence>
<dbReference type="GO" id="GO:0005743">
    <property type="term" value="C:mitochondrial inner membrane"/>
    <property type="evidence" value="ECO:0007669"/>
    <property type="project" value="UniProtKB-SubCell"/>
</dbReference>
<keyword evidence="5 19" id="KW-0812">Transmembrane</keyword>
<dbReference type="InterPro" id="IPR018108">
    <property type="entry name" value="MCP_transmembrane"/>
</dbReference>
<evidence type="ECO:0000256" key="6">
    <source>
        <dbReference type="ARBA" id="ARBA00022737"/>
    </source>
</evidence>
<evidence type="ECO:0000256" key="4">
    <source>
        <dbReference type="ARBA" id="ARBA00022449"/>
    </source>
</evidence>
<keyword evidence="3" id="KW-0813">Transport</keyword>
<evidence type="ECO:0000256" key="2">
    <source>
        <dbReference type="ARBA" id="ARBA00006375"/>
    </source>
</evidence>
<dbReference type="EMBL" id="RJVU01007007">
    <property type="protein sequence ID" value="ROL54420.1"/>
    <property type="molecule type" value="Genomic_DNA"/>
</dbReference>
<evidence type="ECO:0000256" key="13">
    <source>
        <dbReference type="ARBA" id="ARBA00036668"/>
    </source>
</evidence>
<dbReference type="InterPro" id="IPR026128">
    <property type="entry name" value="VGF"/>
</dbReference>
<evidence type="ECO:0000256" key="3">
    <source>
        <dbReference type="ARBA" id="ARBA00022448"/>
    </source>
</evidence>
<evidence type="ECO:0000256" key="18">
    <source>
        <dbReference type="ARBA" id="ARBA00093390"/>
    </source>
</evidence>
<feature type="chain" id="PRO_5018292102" evidence="21">
    <location>
        <begin position="28"/>
        <end position="1137"/>
    </location>
</feature>
<dbReference type="FunFam" id="1.50.40.10:FF:000007">
    <property type="entry name" value="Mitochondrial tricarboxylate transport protein-like"/>
    <property type="match status" value="1"/>
</dbReference>
<dbReference type="PANTHER" id="PTHR15159">
    <property type="entry name" value="NEUROSECRETORY PROTEIN VGF"/>
    <property type="match status" value="1"/>
</dbReference>
<evidence type="ECO:0000256" key="20">
    <source>
        <dbReference type="SAM" id="MobiDB-lite"/>
    </source>
</evidence>
<comment type="function">
    <text evidence="18">Mitochondrial electroneutral antiporter that exports citrate from the mitochondria into the cytosol in exchange for malate. Also able to mediate the exchange of citrate for isocitrate, phosphoenolpyruvate, cis-aconitate and to a lesser extent trans-aconitate, maleate and succinate. In the cytoplasm, citrate plays important roles in fatty acid and sterol synthesis, regulation of glycolysis, protein acetylation, and other physiopathological processes.</text>
</comment>
<keyword evidence="21" id="KW-0732">Signal</keyword>
<evidence type="ECO:0000256" key="19">
    <source>
        <dbReference type="PROSITE-ProRule" id="PRU00282"/>
    </source>
</evidence>
<comment type="catalytic activity">
    <reaction evidence="15">
        <text>maleate(in) + citrate(out) = maleate(out) + citrate(in)</text>
        <dbReference type="Rhea" id="RHEA:72491"/>
        <dbReference type="ChEBI" id="CHEBI:16947"/>
        <dbReference type="ChEBI" id="CHEBI:30780"/>
    </reaction>
</comment>
<evidence type="ECO:0000256" key="1">
    <source>
        <dbReference type="ARBA" id="ARBA00004448"/>
    </source>
</evidence>
<evidence type="ECO:0000256" key="9">
    <source>
        <dbReference type="ARBA" id="ARBA00023128"/>
    </source>
</evidence>
<evidence type="ECO:0000256" key="7">
    <source>
        <dbReference type="ARBA" id="ARBA00022792"/>
    </source>
</evidence>
<feature type="compositionally biased region" description="Basic and acidic residues" evidence="20">
    <location>
        <begin position="138"/>
        <end position="160"/>
    </location>
</feature>
<comment type="catalytic activity">
    <reaction evidence="12">
        <text>citrate(out) + succinate(in) = citrate(in) + succinate(out)</text>
        <dbReference type="Rhea" id="RHEA:28835"/>
        <dbReference type="ChEBI" id="CHEBI:16947"/>
        <dbReference type="ChEBI" id="CHEBI:30031"/>
    </reaction>
</comment>
<reference evidence="22 23" key="1">
    <citation type="submission" date="2018-10" db="EMBL/GenBank/DDBJ databases">
        <title>Genome assembly for a Yunnan-Guizhou Plateau 3E fish, Anabarilius grahami (Regan), and its evolutionary and genetic applications.</title>
        <authorList>
            <person name="Jiang W."/>
        </authorList>
    </citation>
    <scope>NUCLEOTIDE SEQUENCE [LARGE SCALE GENOMIC DNA]</scope>
    <source>
        <strain evidence="22">AG-KIZ</strain>
        <tissue evidence="22">Muscle</tissue>
    </source>
</reference>
<dbReference type="PROSITE" id="PS50920">
    <property type="entry name" value="SOLCAR"/>
    <property type="match status" value="3"/>
</dbReference>
<comment type="caution">
    <text evidence="22">The sequence shown here is derived from an EMBL/GenBank/DDBJ whole genome shotgun (WGS) entry which is preliminary data.</text>
</comment>
<comment type="catalytic activity">
    <reaction evidence="14">
        <text>D-threo-isocitrate(in) + citrate(out) = D-threo-isocitrate(out) + citrate(in)</text>
        <dbReference type="Rhea" id="RHEA:72471"/>
        <dbReference type="ChEBI" id="CHEBI:15562"/>
        <dbReference type="ChEBI" id="CHEBI:16947"/>
    </reaction>
</comment>
<keyword evidence="6" id="KW-0677">Repeat</keyword>
<organism evidence="22 23">
    <name type="scientific">Anabarilius grahami</name>
    <name type="common">Kanglang fish</name>
    <name type="synonym">Barilius grahami</name>
    <dbReference type="NCBI Taxonomy" id="495550"/>
    <lineage>
        <taxon>Eukaryota</taxon>
        <taxon>Metazoa</taxon>
        <taxon>Chordata</taxon>
        <taxon>Craniata</taxon>
        <taxon>Vertebrata</taxon>
        <taxon>Euteleostomi</taxon>
        <taxon>Actinopterygii</taxon>
        <taxon>Neopterygii</taxon>
        <taxon>Teleostei</taxon>
        <taxon>Ostariophysi</taxon>
        <taxon>Cypriniformes</taxon>
        <taxon>Xenocyprididae</taxon>
        <taxon>Xenocypridinae</taxon>
        <taxon>Xenocypridinae incertae sedis</taxon>
        <taxon>Anabarilius</taxon>
    </lineage>
</organism>
<dbReference type="InterPro" id="IPR023395">
    <property type="entry name" value="MCP_dom_sf"/>
</dbReference>
<dbReference type="PANTHER" id="PTHR15159:SF3">
    <property type="entry name" value="SI:DKEY-175G6.2"/>
    <property type="match status" value="1"/>
</dbReference>
<comment type="catalytic activity">
    <reaction evidence="17">
        <text>phosphoenolpyruvate(in) + citrate(out) = phosphoenolpyruvate(out) + citrate(in)</text>
        <dbReference type="Rhea" id="RHEA:72487"/>
        <dbReference type="ChEBI" id="CHEBI:16947"/>
        <dbReference type="ChEBI" id="CHEBI:58702"/>
    </reaction>
</comment>
<comment type="catalytic activity">
    <reaction evidence="11">
        <text>cis-aconitate(in) + citrate(out) = cis-aconitate(out) + citrate(in)</text>
        <dbReference type="Rhea" id="RHEA:72475"/>
        <dbReference type="ChEBI" id="CHEBI:16383"/>
        <dbReference type="ChEBI" id="CHEBI:16947"/>
    </reaction>
</comment>
<dbReference type="Proteomes" id="UP000281406">
    <property type="component" value="Unassembled WGS sequence"/>
</dbReference>
<evidence type="ECO:0000313" key="23">
    <source>
        <dbReference type="Proteomes" id="UP000281406"/>
    </source>
</evidence>
<comment type="catalytic activity">
    <reaction evidence="16">
        <text>trans-aconitate(in) + citrate(out) = trans-aconitate(out) + citrate(in)</text>
        <dbReference type="Rhea" id="RHEA:72479"/>
        <dbReference type="ChEBI" id="CHEBI:15708"/>
        <dbReference type="ChEBI" id="CHEBI:16947"/>
    </reaction>
</comment>
<dbReference type="SUPFAM" id="SSF103506">
    <property type="entry name" value="Mitochondrial carrier"/>
    <property type="match status" value="1"/>
</dbReference>
<dbReference type="GO" id="GO:0005184">
    <property type="term" value="F:neuropeptide hormone activity"/>
    <property type="evidence" value="ECO:0007669"/>
    <property type="project" value="InterPro"/>
</dbReference>
<sequence>MFCCCYPSSTSALLLVLYSLTPLLALAAPALQQRSSVSSSINEALHLAKEDPGAAEGASWTHRKMESLLHKPLGQEHISNMDSASALASVLLEALDHPVREKMTQGDSEEGLAMEAMRNQGDLEQDTEKSLEAVQPGEENRGQGKPKDESQIEKEDEVNAAKDGQLESQSNVATPLQRKARGYFQNIDLGLQDNEILPPLKGYKAYNQQLAQATKKLKWQEERTRNPSQLDRNFMDDFDFVEEEEEEILTRKEEEAQARAEQEEVSRQEAEAQEAREEEQRLADIASDMLLEYMGRKQKASSYMRDMKAAALLNNVAEDKRSNEVEDSDDDDEMDPQTIDKLIEISSKLHLPADDVVEIISDVQEKKKKRKDLPPSNTPRFRPLVPLKAKPRPQAYQYAKSPKKSSYTVDPYKKWYKEKNKGKLSKQDYWFKPQKQFLAYPSFPYYQKPYRAYYPVFFPPPKPRFYTNPALSFDYNFGGSMGYGLKPPNRRYRDKPKARDWKWAQAPQRSQSPYPQPGTVISNYILPHPRTYQALPMPKPRSPPSGRVPSYIYPPDYVYDEPESPQESDEELENFIEKIYYNPFVSKTQRAVNEHKCGEVSRRCCRRLVDSEDLTLPPSGERLNYQRDPRPHFGVAHSSRSVSFPLWDSDRPREMKRGEEKEETVDSVSCCPHCHLGLPRDTLRWHEGPCKDAILRRGCTPQQHHATLTRIPSAGGGSTRTFTPIPNIYPGQRNLAAAAIGGRKITHPWKAILAGGIAGGIEICITFPTEYVKTQLQLDERANPPRYRGIGLGRLDANQSVLVINVSDAGEMGRNKDLSDFDKGQIVMAKRLGQSISEMAKLVGCHKLQTGDRVLGVQGSLMHKGNEGCPVWSKPTGATSTVAQVTQNVNDGYGDCVKLTVQDHGLRGLYRGLSSLLYGSIPKSAVRFGTFEVLSNPMRDATGRLDNKGSLLCGLGAGIAEAVLVVCPMETVKVKFIHDQCSLRPRYRGFFHGVREIIRDQGVRGTYQGLTATLLKQGSNQAIRFYVMNLLRNWYKGDDPGRDMHPLVTAMFGATAGAASVFGNTPLDVVKTRMQGLEAHRYKSTMDCAFQILKNEGPQAFYKGTVPRLGRVCLDVAIVFVLYEEVVKLLNNVWRTD</sequence>
<comment type="similarity">
    <text evidence="2">Belongs to the mitochondrial carrier (TC 2.A.29) family.</text>
</comment>
<evidence type="ECO:0000256" key="14">
    <source>
        <dbReference type="ARBA" id="ARBA00047569"/>
    </source>
</evidence>
<feature type="region of interest" description="Disordered" evidence="20">
    <location>
        <begin position="486"/>
        <end position="517"/>
    </location>
</feature>
<feature type="compositionally biased region" description="Acidic residues" evidence="20">
    <location>
        <begin position="325"/>
        <end position="335"/>
    </location>
</feature>
<dbReference type="Pfam" id="PF00153">
    <property type="entry name" value="Mito_carr"/>
    <property type="match status" value="4"/>
</dbReference>
<feature type="repeat" description="Solcar" evidence="19">
    <location>
        <begin position="948"/>
        <end position="1034"/>
    </location>
</feature>
<keyword evidence="10 19" id="KW-0472">Membrane</keyword>
<feature type="region of interest" description="Disordered" evidence="20">
    <location>
        <begin position="362"/>
        <end position="386"/>
    </location>
</feature>
<proteinExistence type="inferred from homology"/>
<evidence type="ECO:0000256" key="15">
    <source>
        <dbReference type="ARBA" id="ARBA00048440"/>
    </source>
</evidence>
<name>A0A3N0Z7I6_ANAGA</name>
<keyword evidence="7" id="KW-0999">Mitochondrion inner membrane</keyword>
<evidence type="ECO:0000256" key="17">
    <source>
        <dbReference type="ARBA" id="ARBA00049256"/>
    </source>
</evidence>
<feature type="compositionally biased region" description="Basic and acidic residues" evidence="20">
    <location>
        <begin position="248"/>
        <end position="281"/>
    </location>
</feature>
<dbReference type="GO" id="GO:0015297">
    <property type="term" value="F:antiporter activity"/>
    <property type="evidence" value="ECO:0007669"/>
    <property type="project" value="UniProtKB-KW"/>
</dbReference>
<feature type="repeat" description="Solcar" evidence="19">
    <location>
        <begin position="853"/>
        <end position="937"/>
    </location>
</feature>
<evidence type="ECO:0000256" key="16">
    <source>
        <dbReference type="ARBA" id="ARBA00048949"/>
    </source>
</evidence>
<gene>
    <name evidence="22" type="ORF">DPX16_10843</name>
</gene>
<evidence type="ECO:0000256" key="8">
    <source>
        <dbReference type="ARBA" id="ARBA00022989"/>
    </source>
</evidence>
<feature type="compositionally biased region" description="Acidic residues" evidence="20">
    <location>
        <begin position="236"/>
        <end position="247"/>
    </location>
</feature>
<feature type="repeat" description="Solcar" evidence="19">
    <location>
        <begin position="1044"/>
        <end position="1129"/>
    </location>
</feature>
<evidence type="ECO:0000256" key="12">
    <source>
        <dbReference type="ARBA" id="ARBA00036264"/>
    </source>
</evidence>
<evidence type="ECO:0000313" key="22">
    <source>
        <dbReference type="EMBL" id="ROL54420.1"/>
    </source>
</evidence>
<evidence type="ECO:0000256" key="21">
    <source>
        <dbReference type="SAM" id="SignalP"/>
    </source>
</evidence>
<dbReference type="GO" id="GO:0007528">
    <property type="term" value="P:neuromuscular junction development"/>
    <property type="evidence" value="ECO:0007669"/>
    <property type="project" value="UniProtKB-ARBA"/>
</dbReference>
<feature type="region of interest" description="Disordered" evidence="20">
    <location>
        <begin position="122"/>
        <end position="174"/>
    </location>
</feature>
<protein>
    <submittedName>
        <fullName evidence="22">Tricarboxylate transport protein, mitochondrial</fullName>
    </submittedName>
</protein>